<dbReference type="InterPro" id="IPR002401">
    <property type="entry name" value="Cyt_P450_E_grp-I"/>
</dbReference>
<sequence length="508" mass="58869">MLLLLWFSVFILYVVYLLVKKFPIIRRQYRIMEKIPGPPLDSYFLGHSSEVFRTVETRPASNLQLHKEYGGIYRQWPGWVPFILLAKAEYAEVFFTSKNLETKSFLYDVFHDWLGQGLLTSSGHLWQQRRKLITPAFHFSVLNGLCDTLVEKGIKTVELLRSQPKDSPVDVYEFMYLVALDSICEAAMGIKINAMTDPKLDYIRALTDNTKISIERTFKPWLNHRFFYITPMGRRLARNLETIFQLSKMAISHSKMTRKPKRKENEDTEFDEIKGKKKLAFLDLLLEAHDSTTAFITDEGLQDEVNTFMFAGHETTASSMSFTLHILSIHPEIQEKCFRELDDIFQGSDRKPTVDDLRDMKYLEQVIKESLRLFPSAPQIGRRVSADTQFGKYIAPAGSNLTLSIYALHRDPEQFPDPEKFDPERFSRENVSIRHPFAYVPFAAGARNCLGQKFAMMEEKVILSYIIRHFIIEAVTQKDDVKVLFSAILRSKDSINVIFKQRNVLNAQ</sequence>
<evidence type="ECO:0008006" key="16">
    <source>
        <dbReference type="Google" id="ProtNLM"/>
    </source>
</evidence>
<accession>A0A9P0F7W1</accession>
<evidence type="ECO:0000256" key="3">
    <source>
        <dbReference type="ARBA" id="ARBA00004406"/>
    </source>
</evidence>
<evidence type="ECO:0000256" key="8">
    <source>
        <dbReference type="ARBA" id="ARBA00022848"/>
    </source>
</evidence>
<keyword evidence="10 13" id="KW-0408">Iron</keyword>
<evidence type="ECO:0000256" key="2">
    <source>
        <dbReference type="ARBA" id="ARBA00004174"/>
    </source>
</evidence>
<comment type="subcellular location">
    <subcellularLocation>
        <location evidence="3">Endoplasmic reticulum membrane</location>
        <topology evidence="3">Peripheral membrane protein</topology>
    </subcellularLocation>
    <subcellularLocation>
        <location evidence="2">Microsome membrane</location>
        <topology evidence="2">Peripheral membrane protein</topology>
    </subcellularLocation>
</comment>
<dbReference type="PRINTS" id="PR00463">
    <property type="entry name" value="EP450I"/>
</dbReference>
<keyword evidence="9" id="KW-0560">Oxidoreductase</keyword>
<gene>
    <name evidence="14" type="ORF">BEMITA_LOCUS14235</name>
</gene>
<dbReference type="InterPro" id="IPR036396">
    <property type="entry name" value="Cyt_P450_sf"/>
</dbReference>
<proteinExistence type="inferred from homology"/>
<dbReference type="SUPFAM" id="SSF48264">
    <property type="entry name" value="Cytochrome P450"/>
    <property type="match status" value="1"/>
</dbReference>
<evidence type="ECO:0000256" key="10">
    <source>
        <dbReference type="ARBA" id="ARBA00023004"/>
    </source>
</evidence>
<comment type="cofactor">
    <cofactor evidence="1 13">
        <name>heme</name>
        <dbReference type="ChEBI" id="CHEBI:30413"/>
    </cofactor>
</comment>
<dbReference type="GO" id="GO:0004497">
    <property type="term" value="F:monooxygenase activity"/>
    <property type="evidence" value="ECO:0007669"/>
    <property type="project" value="UniProtKB-KW"/>
</dbReference>
<keyword evidence="11" id="KW-0503">Monooxygenase</keyword>
<reference evidence="14" key="1">
    <citation type="submission" date="2021-12" db="EMBL/GenBank/DDBJ databases">
        <authorList>
            <person name="King R."/>
        </authorList>
    </citation>
    <scope>NUCLEOTIDE SEQUENCE</scope>
</reference>
<evidence type="ECO:0000313" key="15">
    <source>
        <dbReference type="Proteomes" id="UP001152759"/>
    </source>
</evidence>
<evidence type="ECO:0000256" key="1">
    <source>
        <dbReference type="ARBA" id="ARBA00001971"/>
    </source>
</evidence>
<organism evidence="14 15">
    <name type="scientific">Bemisia tabaci</name>
    <name type="common">Sweetpotato whitefly</name>
    <name type="synonym">Aleurodes tabaci</name>
    <dbReference type="NCBI Taxonomy" id="7038"/>
    <lineage>
        <taxon>Eukaryota</taxon>
        <taxon>Metazoa</taxon>
        <taxon>Ecdysozoa</taxon>
        <taxon>Arthropoda</taxon>
        <taxon>Hexapoda</taxon>
        <taxon>Insecta</taxon>
        <taxon>Pterygota</taxon>
        <taxon>Neoptera</taxon>
        <taxon>Paraneoptera</taxon>
        <taxon>Hemiptera</taxon>
        <taxon>Sternorrhyncha</taxon>
        <taxon>Aleyrodoidea</taxon>
        <taxon>Aleyrodidae</taxon>
        <taxon>Aleyrodinae</taxon>
        <taxon>Bemisia</taxon>
    </lineage>
</organism>
<dbReference type="Pfam" id="PF00067">
    <property type="entry name" value="p450"/>
    <property type="match status" value="1"/>
</dbReference>
<protein>
    <recommendedName>
        <fullName evidence="16">Cytochrome P450</fullName>
    </recommendedName>
</protein>
<dbReference type="GO" id="GO:0005789">
    <property type="term" value="C:endoplasmic reticulum membrane"/>
    <property type="evidence" value="ECO:0007669"/>
    <property type="project" value="UniProtKB-SubCell"/>
</dbReference>
<dbReference type="GO" id="GO:0020037">
    <property type="term" value="F:heme binding"/>
    <property type="evidence" value="ECO:0007669"/>
    <property type="project" value="InterPro"/>
</dbReference>
<dbReference type="InterPro" id="IPR050196">
    <property type="entry name" value="Cytochrome_P450_Monoox"/>
</dbReference>
<evidence type="ECO:0000256" key="7">
    <source>
        <dbReference type="ARBA" id="ARBA00022824"/>
    </source>
</evidence>
<keyword evidence="6 13" id="KW-0479">Metal-binding</keyword>
<evidence type="ECO:0000256" key="13">
    <source>
        <dbReference type="PIRSR" id="PIRSR602401-1"/>
    </source>
</evidence>
<dbReference type="PRINTS" id="PR00385">
    <property type="entry name" value="P450"/>
</dbReference>
<dbReference type="Gene3D" id="1.10.630.10">
    <property type="entry name" value="Cytochrome P450"/>
    <property type="match status" value="1"/>
</dbReference>
<keyword evidence="12" id="KW-0472">Membrane</keyword>
<evidence type="ECO:0000256" key="5">
    <source>
        <dbReference type="ARBA" id="ARBA00022617"/>
    </source>
</evidence>
<dbReference type="Proteomes" id="UP001152759">
    <property type="component" value="Chromosome 9"/>
</dbReference>
<evidence type="ECO:0000256" key="9">
    <source>
        <dbReference type="ARBA" id="ARBA00023002"/>
    </source>
</evidence>
<comment type="similarity">
    <text evidence="4">Belongs to the cytochrome P450 family.</text>
</comment>
<feature type="binding site" description="axial binding residue" evidence="13">
    <location>
        <position position="449"/>
    </location>
    <ligand>
        <name>heme</name>
        <dbReference type="ChEBI" id="CHEBI:30413"/>
    </ligand>
    <ligandPart>
        <name>Fe</name>
        <dbReference type="ChEBI" id="CHEBI:18248"/>
    </ligandPart>
</feature>
<dbReference type="GO" id="GO:0016705">
    <property type="term" value="F:oxidoreductase activity, acting on paired donors, with incorporation or reduction of molecular oxygen"/>
    <property type="evidence" value="ECO:0007669"/>
    <property type="project" value="InterPro"/>
</dbReference>
<dbReference type="GO" id="GO:0005506">
    <property type="term" value="F:iron ion binding"/>
    <property type="evidence" value="ECO:0007669"/>
    <property type="project" value="InterPro"/>
</dbReference>
<evidence type="ECO:0000313" key="14">
    <source>
        <dbReference type="EMBL" id="CAH0396128.1"/>
    </source>
</evidence>
<dbReference type="CDD" id="cd20628">
    <property type="entry name" value="CYP4"/>
    <property type="match status" value="1"/>
</dbReference>
<keyword evidence="5 13" id="KW-0349">Heme</keyword>
<keyword evidence="15" id="KW-1185">Reference proteome</keyword>
<evidence type="ECO:0000256" key="12">
    <source>
        <dbReference type="ARBA" id="ARBA00023136"/>
    </source>
</evidence>
<keyword evidence="7" id="KW-0256">Endoplasmic reticulum</keyword>
<keyword evidence="8" id="KW-0492">Microsome</keyword>
<evidence type="ECO:0000256" key="4">
    <source>
        <dbReference type="ARBA" id="ARBA00010617"/>
    </source>
</evidence>
<dbReference type="EMBL" id="OU963870">
    <property type="protein sequence ID" value="CAH0396128.1"/>
    <property type="molecule type" value="Genomic_DNA"/>
</dbReference>
<evidence type="ECO:0000256" key="6">
    <source>
        <dbReference type="ARBA" id="ARBA00022723"/>
    </source>
</evidence>
<dbReference type="PANTHER" id="PTHR24291">
    <property type="entry name" value="CYTOCHROME P450 FAMILY 4"/>
    <property type="match status" value="1"/>
</dbReference>
<name>A0A9P0F7W1_BEMTA</name>
<dbReference type="AlphaFoldDB" id="A0A9P0F7W1"/>
<evidence type="ECO:0000256" key="11">
    <source>
        <dbReference type="ARBA" id="ARBA00023033"/>
    </source>
</evidence>
<dbReference type="PANTHER" id="PTHR24291:SF189">
    <property type="entry name" value="CYTOCHROME P450 4C3-RELATED"/>
    <property type="match status" value="1"/>
</dbReference>
<dbReference type="InterPro" id="IPR001128">
    <property type="entry name" value="Cyt_P450"/>
</dbReference>